<keyword evidence="2" id="KW-0963">Cytoplasm</keyword>
<dbReference type="PROSITE" id="PS50293">
    <property type="entry name" value="TPR_REGION"/>
    <property type="match status" value="1"/>
</dbReference>
<dbReference type="GO" id="GO:0006355">
    <property type="term" value="P:regulation of DNA-templated transcription"/>
    <property type="evidence" value="ECO:0007669"/>
    <property type="project" value="InterPro"/>
</dbReference>
<evidence type="ECO:0000256" key="2">
    <source>
        <dbReference type="ARBA" id="ARBA00022490"/>
    </source>
</evidence>
<dbReference type="SUPFAM" id="SSF46894">
    <property type="entry name" value="C-terminal effector domain of the bipartite response regulators"/>
    <property type="match status" value="1"/>
</dbReference>
<accession>A0A1M6Y7Z6</accession>
<evidence type="ECO:0000256" key="3">
    <source>
        <dbReference type="ARBA" id="ARBA00022737"/>
    </source>
</evidence>
<name>A0A1M6Y7Z6_9FLAO</name>
<keyword evidence="7" id="KW-0472">Membrane</keyword>
<comment type="similarity">
    <text evidence="5">Belongs to the Rap family.</text>
</comment>
<keyword evidence="7" id="KW-1133">Transmembrane helix</keyword>
<evidence type="ECO:0000313" key="9">
    <source>
        <dbReference type="Proteomes" id="UP000184364"/>
    </source>
</evidence>
<dbReference type="Pfam" id="PF13181">
    <property type="entry name" value="TPR_8"/>
    <property type="match status" value="1"/>
</dbReference>
<dbReference type="RefSeq" id="WP_073292718.1">
    <property type="nucleotide sequence ID" value="NZ_FRAV01000012.1"/>
</dbReference>
<dbReference type="GO" id="GO:0003677">
    <property type="term" value="F:DNA binding"/>
    <property type="evidence" value="ECO:0007669"/>
    <property type="project" value="InterPro"/>
</dbReference>
<dbReference type="InterPro" id="IPR011990">
    <property type="entry name" value="TPR-like_helical_dom_sf"/>
</dbReference>
<organism evidence="8 9">
    <name type="scientific">Chryseobacterium polytrichastri</name>
    <dbReference type="NCBI Taxonomy" id="1302687"/>
    <lineage>
        <taxon>Bacteria</taxon>
        <taxon>Pseudomonadati</taxon>
        <taxon>Bacteroidota</taxon>
        <taxon>Flavobacteriia</taxon>
        <taxon>Flavobacteriales</taxon>
        <taxon>Weeksellaceae</taxon>
        <taxon>Chryseobacterium group</taxon>
        <taxon>Chryseobacterium</taxon>
    </lineage>
</organism>
<dbReference type="STRING" id="1302687.SAMN05444267_1012114"/>
<evidence type="ECO:0000256" key="4">
    <source>
        <dbReference type="ARBA" id="ARBA00022803"/>
    </source>
</evidence>
<evidence type="ECO:0000256" key="5">
    <source>
        <dbReference type="ARBA" id="ARBA00038253"/>
    </source>
</evidence>
<dbReference type="AlphaFoldDB" id="A0A1M6Y7Z6"/>
<dbReference type="PANTHER" id="PTHR46630:SF1">
    <property type="entry name" value="TETRATRICOPEPTIDE REPEAT PROTEIN 29"/>
    <property type="match status" value="1"/>
</dbReference>
<dbReference type="SMART" id="SM00028">
    <property type="entry name" value="TPR"/>
    <property type="match status" value="3"/>
</dbReference>
<reference evidence="9" key="1">
    <citation type="submission" date="2016-11" db="EMBL/GenBank/DDBJ databases">
        <authorList>
            <person name="Varghese N."/>
            <person name="Submissions S."/>
        </authorList>
    </citation>
    <scope>NUCLEOTIDE SEQUENCE [LARGE SCALE GENOMIC DNA]</scope>
    <source>
        <strain evidence="9">DSM 26899</strain>
    </source>
</reference>
<dbReference type="PROSITE" id="PS50005">
    <property type="entry name" value="TPR"/>
    <property type="match status" value="1"/>
</dbReference>
<evidence type="ECO:0000313" key="8">
    <source>
        <dbReference type="EMBL" id="SHL14159.1"/>
    </source>
</evidence>
<keyword evidence="9" id="KW-1185">Reference proteome</keyword>
<evidence type="ECO:0000256" key="7">
    <source>
        <dbReference type="SAM" id="Phobius"/>
    </source>
</evidence>
<dbReference type="SUPFAM" id="SSF48452">
    <property type="entry name" value="TPR-like"/>
    <property type="match status" value="2"/>
</dbReference>
<proteinExistence type="inferred from homology"/>
<dbReference type="GO" id="GO:0005737">
    <property type="term" value="C:cytoplasm"/>
    <property type="evidence" value="ECO:0007669"/>
    <property type="project" value="UniProtKB-SubCell"/>
</dbReference>
<dbReference type="InterPro" id="IPR016032">
    <property type="entry name" value="Sig_transdc_resp-reg_C-effctor"/>
</dbReference>
<dbReference type="Proteomes" id="UP000184364">
    <property type="component" value="Unassembled WGS sequence"/>
</dbReference>
<comment type="subcellular location">
    <subcellularLocation>
        <location evidence="1">Cytoplasm</location>
    </subcellularLocation>
</comment>
<gene>
    <name evidence="8" type="ORF">SAMN05444267_1012114</name>
</gene>
<sequence length="465" mass="55213">MKKILFIFLLLGAKMYCQKYTVPELHKVTIDNVDKNRMDAALDYNTKALKFFQEENNKEGIISAYTNIGNLLSTMNMHEESLYYLDKVKDELGNDKDPIMNTRLYYEYGRNYSTLGLFKQSNENLDKALKFAKNIKESKRKTFYTYYSYSWKWNNFDMMNEVDSVYSMQKKSARIMQSSLAYTRIAERFMREKKHLDSAEIYLNKAIALTAHENDERATVYLYFGDLYLEKNDYNKALEYYSRALIIYERFKRKINIATVYEKISNAYKGLHDIEKTNEYLEKHKLVNDSIKTSEKKSINIILQNLLKEKEKEEKEKRRNLYIMIIGIITASFFAIYYIIKLYKRTQQKKDIIIQEKLKETESLRKKIGISFDEVMTLAKSRDPFFLTRFKEAYPDFFDSLMEANSNLSQGDVRLCAYLRLDLTSKEIAIFDNITLRSVDTKKYRLKKKLNLSTEEDLAKWIADL</sequence>
<dbReference type="InterPro" id="IPR051476">
    <property type="entry name" value="Bac_ResReg_Asp_Phosphatase"/>
</dbReference>
<dbReference type="OrthoDB" id="1017207at2"/>
<feature type="repeat" description="TPR" evidence="6">
    <location>
        <begin position="218"/>
        <end position="251"/>
    </location>
</feature>
<dbReference type="InterPro" id="IPR019734">
    <property type="entry name" value="TPR_rpt"/>
</dbReference>
<evidence type="ECO:0000256" key="6">
    <source>
        <dbReference type="PROSITE-ProRule" id="PRU00339"/>
    </source>
</evidence>
<keyword evidence="7" id="KW-0812">Transmembrane</keyword>
<dbReference type="PANTHER" id="PTHR46630">
    <property type="entry name" value="TETRATRICOPEPTIDE REPEAT PROTEIN 29"/>
    <property type="match status" value="1"/>
</dbReference>
<dbReference type="EMBL" id="FRAV01000012">
    <property type="protein sequence ID" value="SHL14159.1"/>
    <property type="molecule type" value="Genomic_DNA"/>
</dbReference>
<keyword evidence="3" id="KW-0677">Repeat</keyword>
<evidence type="ECO:0000256" key="1">
    <source>
        <dbReference type="ARBA" id="ARBA00004496"/>
    </source>
</evidence>
<dbReference type="Gene3D" id="1.25.40.10">
    <property type="entry name" value="Tetratricopeptide repeat domain"/>
    <property type="match status" value="2"/>
</dbReference>
<keyword evidence="4 6" id="KW-0802">TPR repeat</keyword>
<protein>
    <submittedName>
        <fullName evidence="8">Tetratricopeptide repeat-containing protein</fullName>
    </submittedName>
</protein>
<feature type="transmembrane region" description="Helical" evidence="7">
    <location>
        <begin position="321"/>
        <end position="340"/>
    </location>
</feature>